<sequence>MKTRWMPLLAVAGLLAAGGPGVAGAQEQPALSMEAVVEAYVDSHASVREARTRLETAQADYERKTRVASAPSLGASALTRATAYGGVREPPSVANGGVTLTWAPVAPLSLQAEAWHGSGREDPSTGSSSRETSTVLSLEASWTLWPPPGSQPRNLDAEQARLALDQARRALETAIDQARLEGERLYQQARLGRARLEIARQRLDAAERDLARTLEQRAAGLVSEEAVLEARSAAQSAALAAHQALATLSGIERQLGVTADRLPALPRGDELVDLARRTARTILDDLTASAGTAGLPAVVPEQEPSGGVMRGIPPLPEEVLERLVAGSVEVAHARQQLELARRRLNAVRQRVGGATVGAAWSRTTQRGSSAEQLTLSLTASLDPFDGGARRLDEADAARAVRDAEQAVADAEAQVRREALARWDEVGSAILQLASARMELELAELTWEAARGRYERGVASAAQLEQADLGRSQAALDLLEAAETLRQAWQQLLSELTPGWGPGSTPVEGGR</sequence>
<dbReference type="PANTHER" id="PTHR30026:SF20">
    <property type="entry name" value="OUTER MEMBRANE PROTEIN TOLC"/>
    <property type="match status" value="1"/>
</dbReference>
<dbReference type="EMBL" id="CP141614">
    <property type="protein sequence ID" value="WRP15300.1"/>
    <property type="molecule type" value="Genomic_DNA"/>
</dbReference>
<evidence type="ECO:0000256" key="2">
    <source>
        <dbReference type="ARBA" id="ARBA00022452"/>
    </source>
</evidence>
<evidence type="ECO:0000256" key="3">
    <source>
        <dbReference type="ARBA" id="ARBA00022692"/>
    </source>
</evidence>
<feature type="coiled-coil region" evidence="6">
    <location>
        <begin position="393"/>
        <end position="420"/>
    </location>
</feature>
<protein>
    <submittedName>
        <fullName evidence="8">TolC family protein</fullName>
    </submittedName>
</protein>
<evidence type="ECO:0000256" key="5">
    <source>
        <dbReference type="ARBA" id="ARBA00023237"/>
    </source>
</evidence>
<proteinExistence type="predicted"/>
<dbReference type="Gene3D" id="1.20.1600.10">
    <property type="entry name" value="Outer membrane efflux proteins (OEP)"/>
    <property type="match status" value="1"/>
</dbReference>
<organism evidence="8 9">
    <name type="scientific">Geochorda subterranea</name>
    <dbReference type="NCBI Taxonomy" id="3109564"/>
    <lineage>
        <taxon>Bacteria</taxon>
        <taxon>Bacillati</taxon>
        <taxon>Bacillota</taxon>
        <taxon>Limnochordia</taxon>
        <taxon>Limnochordales</taxon>
        <taxon>Geochordaceae</taxon>
        <taxon>Geochorda</taxon>
    </lineage>
</organism>
<dbReference type="SUPFAM" id="SSF56954">
    <property type="entry name" value="Outer membrane efflux proteins (OEP)"/>
    <property type="match status" value="1"/>
</dbReference>
<keyword evidence="3" id="KW-0812">Transmembrane</keyword>
<evidence type="ECO:0000313" key="8">
    <source>
        <dbReference type="EMBL" id="WRP15300.1"/>
    </source>
</evidence>
<dbReference type="PANTHER" id="PTHR30026">
    <property type="entry name" value="OUTER MEMBRANE PROTEIN TOLC"/>
    <property type="match status" value="1"/>
</dbReference>
<keyword evidence="7" id="KW-0732">Signal</keyword>
<keyword evidence="6" id="KW-0175">Coiled coil</keyword>
<feature type="chain" id="PRO_5045112733" evidence="7">
    <location>
        <begin position="26"/>
        <end position="510"/>
    </location>
</feature>
<dbReference type="Proteomes" id="UP001333102">
    <property type="component" value="Chromosome"/>
</dbReference>
<keyword evidence="5" id="KW-0998">Cell outer membrane</keyword>
<keyword evidence="2" id="KW-1134">Transmembrane beta strand</keyword>
<evidence type="ECO:0000256" key="7">
    <source>
        <dbReference type="SAM" id="SignalP"/>
    </source>
</evidence>
<dbReference type="RefSeq" id="WP_324669700.1">
    <property type="nucleotide sequence ID" value="NZ_CP141614.1"/>
</dbReference>
<name>A0ABZ1BRP7_9FIRM</name>
<reference evidence="9" key="1">
    <citation type="submission" date="2023-12" db="EMBL/GenBank/DDBJ databases">
        <title>Novel isolates from deep terrestrial aquifers shed light on the physiology and ecology of the class Limnochordia.</title>
        <authorList>
            <person name="Karnachuk O.V."/>
            <person name="Lukina A.P."/>
            <person name="Avakyan M.R."/>
            <person name="Kadnikov V."/>
            <person name="Begmatov S."/>
            <person name="Beletsky A.V."/>
            <person name="Mardanov A.V."/>
            <person name="Ravin N.V."/>
        </authorList>
    </citation>
    <scope>NUCLEOTIDE SEQUENCE [LARGE SCALE GENOMIC DNA]</scope>
    <source>
        <strain evidence="9">LN</strain>
    </source>
</reference>
<evidence type="ECO:0000256" key="1">
    <source>
        <dbReference type="ARBA" id="ARBA00004442"/>
    </source>
</evidence>
<gene>
    <name evidence="8" type="ORF">VLY81_03800</name>
</gene>
<keyword evidence="4" id="KW-0472">Membrane</keyword>
<feature type="signal peptide" evidence="7">
    <location>
        <begin position="1"/>
        <end position="25"/>
    </location>
</feature>
<evidence type="ECO:0000313" key="9">
    <source>
        <dbReference type="Proteomes" id="UP001333102"/>
    </source>
</evidence>
<feature type="coiled-coil region" evidence="6">
    <location>
        <begin position="157"/>
        <end position="216"/>
    </location>
</feature>
<dbReference type="InterPro" id="IPR051906">
    <property type="entry name" value="TolC-like"/>
</dbReference>
<comment type="subcellular location">
    <subcellularLocation>
        <location evidence="1">Cell outer membrane</location>
    </subcellularLocation>
</comment>
<evidence type="ECO:0000256" key="6">
    <source>
        <dbReference type="SAM" id="Coils"/>
    </source>
</evidence>
<evidence type="ECO:0000256" key="4">
    <source>
        <dbReference type="ARBA" id="ARBA00023136"/>
    </source>
</evidence>
<keyword evidence="9" id="KW-1185">Reference proteome</keyword>
<accession>A0ABZ1BRP7</accession>